<name>A0A6J4HES8_9SPHI</name>
<gene>
    <name evidence="5" type="ORF">AVDCRST_MAG56-454</name>
</gene>
<evidence type="ECO:0000256" key="3">
    <source>
        <dbReference type="SAM" id="SignalP"/>
    </source>
</evidence>
<protein>
    <submittedName>
        <fullName evidence="5">Surface antigen (D15)</fullName>
    </submittedName>
</protein>
<dbReference type="InterPro" id="IPR051558">
    <property type="entry name" value="Metallophosphoesterase_PAP"/>
</dbReference>
<sequence length="1230" mass="139346">MNKLLLLLFPLAILSSGSVAGQNNDTLRGAPSYSVFLMGDAGAPAPDGTDPNLNAMRTQLEAAGRNSAVVYLGDNIYQRGLPDPDKPDRPVAERKITAQLDILKNYPGRPFFIPGNHDWDRMGREGWQRVQNQAQFIHQYLGRDDVFLPPGGCPGPVEVPLDDRLVLVILDTQWYLHAWDKPGEESDCEAKDLSDMLVQLDDIIERNINKRVIVAAHHPMYTYGPHGRYYTWKNHLFPFLDLKRNLYIPLPVLGSLYPLYRQLIGSRQDLPHPLYRQMQRGITAVLRQHPQAIWVNGHEHALEHIVADSIHYITSGSGSKMTPVKKGRLARYVTDQVGFARMDYYPDGQAWLSFWKPDKDKPGGERLYHARLIPAYGEQAAPPDPADRWDYRDTTVTMAASNGYGAGPVRRFFLGKNYRQEWTTPVTVPVFKLGREAGGLTIDRRGGGMQTKSLRLQAGDDRQYVLRTVEKFAENAIPENLRSAFVVDIVQDQISAAHPFAALAVPPLAEAAGIMHTNPRLVFIPDDPRLGKYRKAFANTLALFEERPDEGFEKTNRFGGAEKIYSTTKMLEKRYGDNDNRVDQQAVLRARLFDMLIGDWDRHDDQWRWAVFEEAGGNVFRPVPRDRDQAFFVNDGLLPWLASRQWVLPKIQGFDERIRNVTGFNFNARYFDRSFLTEPNLADWRAMADTLRRLLPDSVIERAIRSSWPEAVFKLSGEKIIHKLKRRRDDLAGYAETHYRFLAREVDVVGSDKTERFAVERLPGGDTRVTVHKVDKEGKVDKPLYERTFSRAETREVRLYGLGGDDQFVVYGQARKGIRVRIIGGKGKDGITDSSRVAGPERKTLVYDTRSGNTLRLGGESRNLTSSSPLVNEYNRKSFRYNYLAPLLSVQYNPDDGLFFGGGFIVRKQGFRHEPFVAQHRATANYAVATRAYNFRYTGDFTDVVGRLNVQVNAEVRAPNFVNNFFGLGNETSYDKSQGINYYRVRFEDWAFNALLQHTVSRSAVFYAGPAFESVEVERSGGRYIDLLADNGLDNGRDLFARKTYGGLKAGFEVDTRNSKILPLTGTHWHTEGTFYQGINAPARGLSRIQSDLAFYWSFRLPARVTVATRFGGGVNLSDYEFFQANALGGLTNLRGYRRTRFAGGSSFYNNTEVRVKVFTFRSYFFPSYAGLLAFHDVGRVWQDGENSNQWHRGYGGGLWLTPFNAVVVSAMYGFSPEGGIPTLRVGFFF</sequence>
<dbReference type="AlphaFoldDB" id="A0A6J4HES8"/>
<feature type="chain" id="PRO_5026789539" evidence="3">
    <location>
        <begin position="21"/>
        <end position="1230"/>
    </location>
</feature>
<dbReference type="PANTHER" id="PTHR10161">
    <property type="entry name" value="TARTRATE-RESISTANT ACID PHOSPHATASE TYPE 5"/>
    <property type="match status" value="1"/>
</dbReference>
<evidence type="ECO:0000256" key="2">
    <source>
        <dbReference type="ARBA" id="ARBA00022801"/>
    </source>
</evidence>
<evidence type="ECO:0000259" key="4">
    <source>
        <dbReference type="Pfam" id="PF00149"/>
    </source>
</evidence>
<dbReference type="EMBL" id="CADCTQ010000041">
    <property type="protein sequence ID" value="CAA9221248.1"/>
    <property type="molecule type" value="Genomic_DNA"/>
</dbReference>
<dbReference type="GO" id="GO:0016787">
    <property type="term" value="F:hydrolase activity"/>
    <property type="evidence" value="ECO:0007669"/>
    <property type="project" value="UniProtKB-KW"/>
</dbReference>
<dbReference type="InterPro" id="IPR004843">
    <property type="entry name" value="Calcineurin-like_PHP"/>
</dbReference>
<feature type="signal peptide" evidence="3">
    <location>
        <begin position="1"/>
        <end position="20"/>
    </location>
</feature>
<feature type="domain" description="Calcineurin-like phosphoesterase" evidence="4">
    <location>
        <begin position="37"/>
        <end position="233"/>
    </location>
</feature>
<reference evidence="5" key="1">
    <citation type="submission" date="2020-02" db="EMBL/GenBank/DDBJ databases">
        <authorList>
            <person name="Meier V. D."/>
        </authorList>
    </citation>
    <scope>NUCLEOTIDE SEQUENCE</scope>
    <source>
        <strain evidence="5">AVDCRST_MAG56</strain>
    </source>
</reference>
<dbReference type="Gene3D" id="3.60.21.10">
    <property type="match status" value="2"/>
</dbReference>
<keyword evidence="2" id="KW-0378">Hydrolase</keyword>
<evidence type="ECO:0000313" key="5">
    <source>
        <dbReference type="EMBL" id="CAA9221248.1"/>
    </source>
</evidence>
<organism evidence="5">
    <name type="scientific">uncultured Cytophagales bacterium</name>
    <dbReference type="NCBI Taxonomy" id="158755"/>
    <lineage>
        <taxon>Bacteria</taxon>
        <taxon>Pseudomonadati</taxon>
        <taxon>Bacteroidota</taxon>
        <taxon>Sphingobacteriia</taxon>
        <taxon>Sphingobacteriales</taxon>
        <taxon>environmental samples</taxon>
    </lineage>
</organism>
<dbReference type="SUPFAM" id="SSF56300">
    <property type="entry name" value="Metallo-dependent phosphatases"/>
    <property type="match status" value="1"/>
</dbReference>
<evidence type="ECO:0000256" key="1">
    <source>
        <dbReference type="ARBA" id="ARBA00022729"/>
    </source>
</evidence>
<dbReference type="PANTHER" id="PTHR10161:SF14">
    <property type="entry name" value="TARTRATE-RESISTANT ACID PHOSPHATASE TYPE 5"/>
    <property type="match status" value="1"/>
</dbReference>
<dbReference type="Pfam" id="PF00149">
    <property type="entry name" value="Metallophos"/>
    <property type="match status" value="1"/>
</dbReference>
<proteinExistence type="predicted"/>
<accession>A0A6J4HES8</accession>
<keyword evidence="1 3" id="KW-0732">Signal</keyword>
<dbReference type="InterPro" id="IPR029052">
    <property type="entry name" value="Metallo-depent_PP-like"/>
</dbReference>